<reference evidence="2 3" key="1">
    <citation type="submission" date="2019-09" db="EMBL/GenBank/DDBJ databases">
        <title>Wenzhouxiangella sp. Genome sequencing and assembly.</title>
        <authorList>
            <person name="Zhang R."/>
        </authorList>
    </citation>
    <scope>NUCLEOTIDE SEQUENCE [LARGE SCALE GENOMIC DNA]</scope>
    <source>
        <strain evidence="2 3">W260</strain>
    </source>
</reference>
<evidence type="ECO:0000313" key="2">
    <source>
        <dbReference type="EMBL" id="KAA9132696.1"/>
    </source>
</evidence>
<feature type="chain" id="PRO_5024399978" description="ScyD/ScyE family protein" evidence="1">
    <location>
        <begin position="26"/>
        <end position="334"/>
    </location>
</feature>
<gene>
    <name evidence="2" type="ORF">F3N42_05640</name>
</gene>
<evidence type="ECO:0000256" key="1">
    <source>
        <dbReference type="SAM" id="SignalP"/>
    </source>
</evidence>
<accession>A0A5N0TFP3</accession>
<feature type="signal peptide" evidence="1">
    <location>
        <begin position="1"/>
        <end position="25"/>
    </location>
</feature>
<dbReference type="Proteomes" id="UP000325372">
    <property type="component" value="Unassembled WGS sequence"/>
</dbReference>
<protein>
    <recommendedName>
        <fullName evidence="4">ScyD/ScyE family protein</fullName>
    </recommendedName>
</protein>
<dbReference type="EMBL" id="VYXP01000003">
    <property type="protein sequence ID" value="KAA9132696.1"/>
    <property type="molecule type" value="Genomic_DNA"/>
</dbReference>
<proteinExistence type="predicted"/>
<dbReference type="AlphaFoldDB" id="A0A5N0TFP3"/>
<dbReference type="RefSeq" id="WP_150863418.1">
    <property type="nucleotide sequence ID" value="NZ_VYXP01000003.1"/>
</dbReference>
<comment type="caution">
    <text evidence="2">The sequence shown here is derived from an EMBL/GenBank/DDBJ whole genome shotgun (WGS) entry which is preliminary data.</text>
</comment>
<evidence type="ECO:0008006" key="4">
    <source>
        <dbReference type="Google" id="ProtNLM"/>
    </source>
</evidence>
<name>A0A5N0TFP3_9GAMM</name>
<organism evidence="2 3">
    <name type="scientific">Marinihelvus fidelis</name>
    <dbReference type="NCBI Taxonomy" id="2613842"/>
    <lineage>
        <taxon>Bacteria</taxon>
        <taxon>Pseudomonadati</taxon>
        <taxon>Pseudomonadota</taxon>
        <taxon>Gammaproteobacteria</taxon>
        <taxon>Chromatiales</taxon>
        <taxon>Wenzhouxiangellaceae</taxon>
        <taxon>Marinihelvus</taxon>
    </lineage>
</organism>
<keyword evidence="1" id="KW-0732">Signal</keyword>
<dbReference type="SUPFAM" id="SSF63829">
    <property type="entry name" value="Calcium-dependent phosphotriesterase"/>
    <property type="match status" value="1"/>
</dbReference>
<evidence type="ECO:0000313" key="3">
    <source>
        <dbReference type="Proteomes" id="UP000325372"/>
    </source>
</evidence>
<sequence>MRMFQWRKAVLGGLLLATVPLSANAQLVSGLSGGSGSTVGPDGLLYTTESVSGEVTWIDPETGDHDLFTWGLPPQIPGVGLGGPMDIAFIGDTAYVLVTLVDFVGDDPDNPTPVGIYRVNGPGDNEPIANLGFWSASNEPTIIFDYFVPTGVQYALEAFQGALLVTDGHHNRVLHVTTDGVISEFSSFANEVPTGLSVRGNRIFMAQAGPVPHLPKDGKVLSLDPLTGEASTVASGGLLLVDVEVSRAPQEHGRLYGLSQGVWDHAAEGSPAYADSGSLIAFNGDGTLDVLAQDLDRPTSFELIGNSAYVVTLTGDVWAFEGVSTPPHGNGPRK</sequence>
<keyword evidence="3" id="KW-1185">Reference proteome</keyword>